<dbReference type="AlphaFoldDB" id="A0A1U7QTU1"/>
<dbReference type="InterPro" id="IPR016054">
    <property type="entry name" value="LY6_UPA_recep-like"/>
</dbReference>
<reference evidence="4" key="1">
    <citation type="submission" date="2025-08" db="UniProtKB">
        <authorList>
            <consortium name="RefSeq"/>
        </authorList>
    </citation>
    <scope>IDENTIFICATION</scope>
    <source>
        <tissue evidence="4">Liver</tissue>
    </source>
</reference>
<keyword evidence="1" id="KW-0732">Signal</keyword>
<dbReference type="Proteomes" id="UP000886700">
    <property type="component" value="Unplaced"/>
</dbReference>
<feature type="signal peptide" evidence="1">
    <location>
        <begin position="1"/>
        <end position="18"/>
    </location>
</feature>
<evidence type="ECO:0000313" key="4">
    <source>
        <dbReference type="RefSeq" id="XP_005085902.1"/>
    </source>
</evidence>
<proteinExistence type="predicted"/>
<dbReference type="eggNOG" id="ENOG502TM14">
    <property type="taxonomic scope" value="Eukaryota"/>
</dbReference>
<dbReference type="RefSeq" id="XP_005085902.1">
    <property type="nucleotide sequence ID" value="XM_005085845.1"/>
</dbReference>
<organism evidence="3 4">
    <name type="scientific">Mesocricetus auratus</name>
    <name type="common">Golden hamster</name>
    <dbReference type="NCBI Taxonomy" id="10036"/>
    <lineage>
        <taxon>Eukaryota</taxon>
        <taxon>Metazoa</taxon>
        <taxon>Chordata</taxon>
        <taxon>Craniata</taxon>
        <taxon>Vertebrata</taxon>
        <taxon>Euteleostomi</taxon>
        <taxon>Mammalia</taxon>
        <taxon>Eutheria</taxon>
        <taxon>Euarchontoglires</taxon>
        <taxon>Glires</taxon>
        <taxon>Rodentia</taxon>
        <taxon>Myomorpha</taxon>
        <taxon>Muroidea</taxon>
        <taxon>Cricetidae</taxon>
        <taxon>Cricetinae</taxon>
        <taxon>Mesocricetus</taxon>
    </lineage>
</organism>
<keyword evidence="3" id="KW-1185">Reference proteome</keyword>
<dbReference type="Pfam" id="PF00021">
    <property type="entry name" value="UPAR_LY6"/>
    <property type="match status" value="1"/>
</dbReference>
<protein>
    <submittedName>
        <fullName evidence="4">Prostate and testis expressed protein 3</fullName>
    </submittedName>
</protein>
<feature type="domain" description="UPAR/Ly6" evidence="2">
    <location>
        <begin position="20"/>
        <end position="96"/>
    </location>
</feature>
<dbReference type="KEGG" id="maua:101842122"/>
<evidence type="ECO:0000259" key="2">
    <source>
        <dbReference type="Pfam" id="PF00021"/>
    </source>
</evidence>
<feature type="chain" id="PRO_5010585425" evidence="1">
    <location>
        <begin position="19"/>
        <end position="98"/>
    </location>
</feature>
<dbReference type="OrthoDB" id="9827827at2759"/>
<sequence>MNRHSLMLFSLFCLIVEATSLKCVTCHFRTPSDHCRRGFGICEAQKYETCMSLRIYSNNTLQISYMVCQRFCNNLVYIFNNRTYVHKCCHLDYCNFKI</sequence>
<dbReference type="CDD" id="cd23579">
    <property type="entry name" value="TFP_LU_ECD_PATE3"/>
    <property type="match status" value="1"/>
</dbReference>
<dbReference type="CTD" id="100169851"/>
<name>A0A1U7QTU1_MESAU</name>
<dbReference type="STRING" id="10036.ENSMAUP00000009569"/>
<accession>A0A1U7QTU1</accession>
<gene>
    <name evidence="4" type="primary">Pate3</name>
</gene>
<dbReference type="GeneID" id="101842122"/>
<evidence type="ECO:0000313" key="3">
    <source>
        <dbReference type="Proteomes" id="UP000886700"/>
    </source>
</evidence>
<evidence type="ECO:0000256" key="1">
    <source>
        <dbReference type="SAM" id="SignalP"/>
    </source>
</evidence>